<feature type="compositionally biased region" description="Basic and acidic residues" evidence="1">
    <location>
        <begin position="102"/>
        <end position="112"/>
    </location>
</feature>
<accession>A0A6V7Y7K1</accession>
<protein>
    <submittedName>
        <fullName evidence="2">Uncharacterized protein</fullName>
    </submittedName>
</protein>
<sequence>MMRVEELQSIGIVRTKRTVSTSARLVCELSSAAIEESTSMNQRIREHDHTSLPPPKTGVGASETIVLEPYPLQTALIIDMTPRIVAHPPKKEMTSTTTEQTGSRETKNDKKD</sequence>
<evidence type="ECO:0000256" key="1">
    <source>
        <dbReference type="SAM" id="MobiDB-lite"/>
    </source>
</evidence>
<evidence type="ECO:0000313" key="3">
    <source>
        <dbReference type="Proteomes" id="UP000580250"/>
    </source>
</evidence>
<name>A0A6V7Y7K1_MELEN</name>
<proteinExistence type="predicted"/>
<reference evidence="2 3" key="1">
    <citation type="submission" date="2020-08" db="EMBL/GenBank/DDBJ databases">
        <authorList>
            <person name="Koutsovoulos G."/>
            <person name="Danchin GJ E."/>
        </authorList>
    </citation>
    <scope>NUCLEOTIDE SEQUENCE [LARGE SCALE GENOMIC DNA]</scope>
</reference>
<dbReference type="Proteomes" id="UP000580250">
    <property type="component" value="Unassembled WGS sequence"/>
</dbReference>
<evidence type="ECO:0000313" key="2">
    <source>
        <dbReference type="EMBL" id="CAD2207660.1"/>
    </source>
</evidence>
<feature type="region of interest" description="Disordered" evidence="1">
    <location>
        <begin position="84"/>
        <end position="112"/>
    </location>
</feature>
<comment type="caution">
    <text evidence="2">The sequence shown here is derived from an EMBL/GenBank/DDBJ whole genome shotgun (WGS) entry which is preliminary data.</text>
</comment>
<dbReference type="AlphaFoldDB" id="A0A6V7Y7K1"/>
<feature type="region of interest" description="Disordered" evidence="1">
    <location>
        <begin position="38"/>
        <end position="60"/>
    </location>
</feature>
<gene>
    <name evidence="2" type="ORF">MENT_LOCUS61623</name>
</gene>
<organism evidence="2 3">
    <name type="scientific">Meloidogyne enterolobii</name>
    <name type="common">Root-knot nematode worm</name>
    <name type="synonym">Meloidogyne mayaguensis</name>
    <dbReference type="NCBI Taxonomy" id="390850"/>
    <lineage>
        <taxon>Eukaryota</taxon>
        <taxon>Metazoa</taxon>
        <taxon>Ecdysozoa</taxon>
        <taxon>Nematoda</taxon>
        <taxon>Chromadorea</taxon>
        <taxon>Rhabditida</taxon>
        <taxon>Tylenchina</taxon>
        <taxon>Tylenchomorpha</taxon>
        <taxon>Tylenchoidea</taxon>
        <taxon>Meloidogynidae</taxon>
        <taxon>Meloidogyninae</taxon>
        <taxon>Meloidogyne</taxon>
    </lineage>
</organism>
<dbReference type="EMBL" id="CAJEWN010003451">
    <property type="protein sequence ID" value="CAD2207660.1"/>
    <property type="molecule type" value="Genomic_DNA"/>
</dbReference>